<organism evidence="2 3">
    <name type="scientific">Volvox reticuliferus</name>
    <dbReference type="NCBI Taxonomy" id="1737510"/>
    <lineage>
        <taxon>Eukaryota</taxon>
        <taxon>Viridiplantae</taxon>
        <taxon>Chlorophyta</taxon>
        <taxon>core chlorophytes</taxon>
        <taxon>Chlorophyceae</taxon>
        <taxon>CS clade</taxon>
        <taxon>Chlamydomonadales</taxon>
        <taxon>Volvocaceae</taxon>
        <taxon>Volvox</taxon>
    </lineage>
</organism>
<evidence type="ECO:0000313" key="2">
    <source>
        <dbReference type="EMBL" id="GIL82308.1"/>
    </source>
</evidence>
<sequence length="194" mass="19334">MLFKAIAMPSAAAATATLPHATAAATATVAATAFTVRSTPRNFIPPPPSAARTSAGGGGGSAAGGSTNTSTTATSKWPHPIASLTGCGLPGLGTLEAAAAVAGQPAVLAAAGRTAAGPSGGREDRRRSLRRHQGRRRRGHHFSRSRGRGAAGLCIAAPNPGGNHRTPTSIGDFDGDGRDKSGRAHTRSEAQPSF</sequence>
<evidence type="ECO:0000313" key="3">
    <source>
        <dbReference type="Proteomes" id="UP000747110"/>
    </source>
</evidence>
<feature type="compositionally biased region" description="Basic and acidic residues" evidence="1">
    <location>
        <begin position="175"/>
        <end position="188"/>
    </location>
</feature>
<feature type="region of interest" description="Disordered" evidence="1">
    <location>
        <begin position="112"/>
        <end position="194"/>
    </location>
</feature>
<gene>
    <name evidence="2" type="ORF">Vretifemale_11178</name>
</gene>
<reference evidence="2" key="1">
    <citation type="journal article" date="2021" name="Proc. Natl. Acad. Sci. U.S.A.">
        <title>Three genomes in the algal genus Volvox reveal the fate of a haploid sex-determining region after a transition to homothallism.</title>
        <authorList>
            <person name="Yamamoto K."/>
            <person name="Hamaji T."/>
            <person name="Kawai-Toyooka H."/>
            <person name="Matsuzaki R."/>
            <person name="Takahashi F."/>
            <person name="Nishimura Y."/>
            <person name="Kawachi M."/>
            <person name="Noguchi H."/>
            <person name="Minakuchi Y."/>
            <person name="Umen J.G."/>
            <person name="Toyoda A."/>
            <person name="Nozaki H."/>
        </authorList>
    </citation>
    <scope>NUCLEOTIDE SEQUENCE</scope>
    <source>
        <strain evidence="2">NIES-3786</strain>
    </source>
</reference>
<feature type="compositionally biased region" description="Low complexity" evidence="1">
    <location>
        <begin position="64"/>
        <end position="75"/>
    </location>
</feature>
<name>A0A8J4CIE3_9CHLO</name>
<keyword evidence="3" id="KW-1185">Reference proteome</keyword>
<proteinExistence type="predicted"/>
<accession>A0A8J4CIE3</accession>
<comment type="caution">
    <text evidence="2">The sequence shown here is derived from an EMBL/GenBank/DDBJ whole genome shotgun (WGS) entry which is preliminary data.</text>
</comment>
<dbReference type="Proteomes" id="UP000747110">
    <property type="component" value="Unassembled WGS sequence"/>
</dbReference>
<protein>
    <submittedName>
        <fullName evidence="2">Uncharacterized protein</fullName>
    </submittedName>
</protein>
<feature type="region of interest" description="Disordered" evidence="1">
    <location>
        <begin position="39"/>
        <end position="79"/>
    </location>
</feature>
<evidence type="ECO:0000256" key="1">
    <source>
        <dbReference type="SAM" id="MobiDB-lite"/>
    </source>
</evidence>
<feature type="compositionally biased region" description="Basic residues" evidence="1">
    <location>
        <begin position="127"/>
        <end position="147"/>
    </location>
</feature>
<dbReference type="EMBL" id="BNCP01000023">
    <property type="protein sequence ID" value="GIL82308.1"/>
    <property type="molecule type" value="Genomic_DNA"/>
</dbReference>
<dbReference type="AlphaFoldDB" id="A0A8J4CIE3"/>